<keyword evidence="3" id="KW-1185">Reference proteome</keyword>
<reference evidence="3" key="1">
    <citation type="journal article" date="2019" name="Int. J. Syst. Evol. Microbiol.">
        <title>The Global Catalogue of Microorganisms (GCM) 10K type strain sequencing project: providing services to taxonomists for standard genome sequencing and annotation.</title>
        <authorList>
            <consortium name="The Broad Institute Genomics Platform"/>
            <consortium name="The Broad Institute Genome Sequencing Center for Infectious Disease"/>
            <person name="Wu L."/>
            <person name="Ma J."/>
        </authorList>
    </citation>
    <scope>NUCLEOTIDE SEQUENCE [LARGE SCALE GENOMIC DNA]</scope>
    <source>
        <strain evidence="3">JCM 31319</strain>
    </source>
</reference>
<dbReference type="InterPro" id="IPR029052">
    <property type="entry name" value="Metallo-depent_PP-like"/>
</dbReference>
<dbReference type="Gene3D" id="3.60.21.10">
    <property type="match status" value="1"/>
</dbReference>
<evidence type="ECO:0000259" key="1">
    <source>
        <dbReference type="Pfam" id="PF00149"/>
    </source>
</evidence>
<dbReference type="InterPro" id="IPR051918">
    <property type="entry name" value="STPP_CPPED1"/>
</dbReference>
<dbReference type="RefSeq" id="WP_377528024.1">
    <property type="nucleotide sequence ID" value="NZ_JBHTLD010000107.1"/>
</dbReference>
<keyword evidence="2" id="KW-0378">Hydrolase</keyword>
<dbReference type="GO" id="GO:0016787">
    <property type="term" value="F:hydrolase activity"/>
    <property type="evidence" value="ECO:0007669"/>
    <property type="project" value="UniProtKB-KW"/>
</dbReference>
<dbReference type="InterPro" id="IPR004843">
    <property type="entry name" value="Calcineurin-like_PHP"/>
</dbReference>
<gene>
    <name evidence="2" type="ORF">ACFQ2O_12390</name>
</gene>
<sequence length="264" mass="30724">MLILLLFTAVFTQSCEEFEYSPYEVRLRSDEKDINKRNIEQLLKLNISPTDTLRFVLTSDPQGFYYENEILVEHINQQKGISFVMIGGDLTDFGLTKEFRLVHEDFKTLKVPYVAVVGNHDAINNGKEVFKAMYGDYDISFTVGNSKFILLNTNYLEFNKKAPDLEWLEGELKASQNYENIFVVSHIPPTNKEFGEEKGVRYSELLKQYNATFSLHGHNHNYRYQFPYGEQVPYMETAATLKLEYILFTVIGDQVSFERVQIQK</sequence>
<dbReference type="EMBL" id="JBHTLD010000107">
    <property type="protein sequence ID" value="MFD1187005.1"/>
    <property type="molecule type" value="Genomic_DNA"/>
</dbReference>
<comment type="caution">
    <text evidence="2">The sequence shown here is derived from an EMBL/GenBank/DDBJ whole genome shotgun (WGS) entry which is preliminary data.</text>
</comment>
<evidence type="ECO:0000313" key="3">
    <source>
        <dbReference type="Proteomes" id="UP001597094"/>
    </source>
</evidence>
<protein>
    <submittedName>
        <fullName evidence="2">Metallophosphoesterase family protein</fullName>
        <ecNumber evidence="2">3.1.-.-</ecNumber>
    </submittedName>
</protein>
<feature type="domain" description="Calcineurin-like phosphoesterase" evidence="1">
    <location>
        <begin position="53"/>
        <end position="222"/>
    </location>
</feature>
<dbReference type="PANTHER" id="PTHR43143:SF1">
    <property type="entry name" value="SERINE_THREONINE-PROTEIN PHOSPHATASE CPPED1"/>
    <property type="match status" value="1"/>
</dbReference>
<proteinExistence type="predicted"/>
<accession>A0ABW3SQT1</accession>
<dbReference type="SUPFAM" id="SSF56300">
    <property type="entry name" value="Metallo-dependent phosphatases"/>
    <property type="match status" value="1"/>
</dbReference>
<dbReference type="Pfam" id="PF00149">
    <property type="entry name" value="Metallophos"/>
    <property type="match status" value="1"/>
</dbReference>
<dbReference type="EC" id="3.1.-.-" evidence="2"/>
<evidence type="ECO:0000313" key="2">
    <source>
        <dbReference type="EMBL" id="MFD1187005.1"/>
    </source>
</evidence>
<name>A0ABW3SQT1_9BACT</name>
<dbReference type="Proteomes" id="UP001597094">
    <property type="component" value="Unassembled WGS sequence"/>
</dbReference>
<organism evidence="2 3">
    <name type="scientific">Pontibacter rugosus</name>
    <dbReference type="NCBI Taxonomy" id="1745966"/>
    <lineage>
        <taxon>Bacteria</taxon>
        <taxon>Pseudomonadati</taxon>
        <taxon>Bacteroidota</taxon>
        <taxon>Cytophagia</taxon>
        <taxon>Cytophagales</taxon>
        <taxon>Hymenobacteraceae</taxon>
        <taxon>Pontibacter</taxon>
    </lineage>
</organism>
<dbReference type="PANTHER" id="PTHR43143">
    <property type="entry name" value="METALLOPHOSPHOESTERASE, CALCINEURIN SUPERFAMILY"/>
    <property type="match status" value="1"/>
</dbReference>